<dbReference type="EMBL" id="JADNRY010000275">
    <property type="protein sequence ID" value="KAF9059841.1"/>
    <property type="molecule type" value="Genomic_DNA"/>
</dbReference>
<keyword evidence="2" id="KW-1185">Reference proteome</keyword>
<protein>
    <submittedName>
        <fullName evidence="1">Uncharacterized protein</fullName>
    </submittedName>
</protein>
<evidence type="ECO:0000313" key="2">
    <source>
        <dbReference type="Proteomes" id="UP000772434"/>
    </source>
</evidence>
<sequence>AEDLGDKYVLLHPTAQSARPLEDIENAALAKYLQDENIPTARAVHWGHLRLPNGQIARSYWKEKGKVEDLRMARNVKATVHAKPDFAEIQFYFRFQGNLEDDQAEPETLAMVSRYSKPDAQLLKDSFGTVISCKYQGADNLAVIPVKDIKSVVGMVPHS</sequence>
<gene>
    <name evidence="1" type="ORF">BDP27DRAFT_1190999</name>
</gene>
<dbReference type="AlphaFoldDB" id="A0A9P5P7S8"/>
<name>A0A9P5P7S8_9AGAR</name>
<accession>A0A9P5P7S8</accession>
<comment type="caution">
    <text evidence="1">The sequence shown here is derived from an EMBL/GenBank/DDBJ whole genome shotgun (WGS) entry which is preliminary data.</text>
</comment>
<dbReference type="OrthoDB" id="2669721at2759"/>
<feature type="non-terminal residue" evidence="1">
    <location>
        <position position="159"/>
    </location>
</feature>
<feature type="non-terminal residue" evidence="1">
    <location>
        <position position="1"/>
    </location>
</feature>
<organism evidence="1 2">
    <name type="scientific">Rhodocollybia butyracea</name>
    <dbReference type="NCBI Taxonomy" id="206335"/>
    <lineage>
        <taxon>Eukaryota</taxon>
        <taxon>Fungi</taxon>
        <taxon>Dikarya</taxon>
        <taxon>Basidiomycota</taxon>
        <taxon>Agaricomycotina</taxon>
        <taxon>Agaricomycetes</taxon>
        <taxon>Agaricomycetidae</taxon>
        <taxon>Agaricales</taxon>
        <taxon>Marasmiineae</taxon>
        <taxon>Omphalotaceae</taxon>
        <taxon>Rhodocollybia</taxon>
    </lineage>
</organism>
<proteinExistence type="predicted"/>
<reference evidence="1" key="1">
    <citation type="submission" date="2020-11" db="EMBL/GenBank/DDBJ databases">
        <authorList>
            <consortium name="DOE Joint Genome Institute"/>
            <person name="Ahrendt S."/>
            <person name="Riley R."/>
            <person name="Andreopoulos W."/>
            <person name="Labutti K."/>
            <person name="Pangilinan J."/>
            <person name="Ruiz-Duenas F.J."/>
            <person name="Barrasa J.M."/>
            <person name="Sanchez-Garcia M."/>
            <person name="Camarero S."/>
            <person name="Miyauchi S."/>
            <person name="Serrano A."/>
            <person name="Linde D."/>
            <person name="Babiker R."/>
            <person name="Drula E."/>
            <person name="Ayuso-Fernandez I."/>
            <person name="Pacheco R."/>
            <person name="Padilla G."/>
            <person name="Ferreira P."/>
            <person name="Barriuso J."/>
            <person name="Kellner H."/>
            <person name="Castanera R."/>
            <person name="Alfaro M."/>
            <person name="Ramirez L."/>
            <person name="Pisabarro A.G."/>
            <person name="Kuo A."/>
            <person name="Tritt A."/>
            <person name="Lipzen A."/>
            <person name="He G."/>
            <person name="Yan M."/>
            <person name="Ng V."/>
            <person name="Cullen D."/>
            <person name="Martin F."/>
            <person name="Rosso M.-N."/>
            <person name="Henrissat B."/>
            <person name="Hibbett D."/>
            <person name="Martinez A.T."/>
            <person name="Grigoriev I.V."/>
        </authorList>
    </citation>
    <scope>NUCLEOTIDE SEQUENCE</scope>
    <source>
        <strain evidence="1">AH 40177</strain>
    </source>
</reference>
<evidence type="ECO:0000313" key="1">
    <source>
        <dbReference type="EMBL" id="KAF9059841.1"/>
    </source>
</evidence>
<dbReference type="Proteomes" id="UP000772434">
    <property type="component" value="Unassembled WGS sequence"/>
</dbReference>